<dbReference type="EMBL" id="AUZX01005220">
    <property type="protein sequence ID" value="EQD68656.1"/>
    <property type="molecule type" value="Genomic_DNA"/>
</dbReference>
<dbReference type="Gene3D" id="2.20.28.60">
    <property type="match status" value="1"/>
</dbReference>
<accession>T1B6U2</accession>
<reference evidence="1" key="1">
    <citation type="submission" date="2013-08" db="EMBL/GenBank/DDBJ databases">
        <authorList>
            <person name="Mendez C."/>
            <person name="Richter M."/>
            <person name="Ferrer M."/>
            <person name="Sanchez J."/>
        </authorList>
    </citation>
    <scope>NUCLEOTIDE SEQUENCE</scope>
</reference>
<reference evidence="1" key="2">
    <citation type="journal article" date="2014" name="ISME J.">
        <title>Microbial stratification in low pH oxic and suboxic macroscopic growths along an acid mine drainage.</title>
        <authorList>
            <person name="Mendez-Garcia C."/>
            <person name="Mesa V."/>
            <person name="Sprenger R.R."/>
            <person name="Richter M."/>
            <person name="Diez M.S."/>
            <person name="Solano J."/>
            <person name="Bargiela R."/>
            <person name="Golyshina O.V."/>
            <person name="Manteca A."/>
            <person name="Ramos J.L."/>
            <person name="Gallego J.R."/>
            <person name="Llorente I."/>
            <person name="Martins Dos Santos V.A."/>
            <person name="Jensen O.N."/>
            <person name="Pelaez A.I."/>
            <person name="Sanchez J."/>
            <person name="Ferrer M."/>
        </authorList>
    </citation>
    <scope>NUCLEOTIDE SEQUENCE</scope>
</reference>
<evidence type="ECO:0000313" key="1">
    <source>
        <dbReference type="EMBL" id="EQD68656.1"/>
    </source>
</evidence>
<name>T1B6U2_9ZZZZ</name>
<comment type="caution">
    <text evidence="1">The sequence shown here is derived from an EMBL/GenBank/DDBJ whole genome shotgun (WGS) entry which is preliminary data.</text>
</comment>
<gene>
    <name evidence="1" type="ORF">B1A_07228</name>
</gene>
<dbReference type="AlphaFoldDB" id="T1B6U2"/>
<proteinExistence type="predicted"/>
<organism evidence="1">
    <name type="scientific">mine drainage metagenome</name>
    <dbReference type="NCBI Taxonomy" id="410659"/>
    <lineage>
        <taxon>unclassified sequences</taxon>
        <taxon>metagenomes</taxon>
        <taxon>ecological metagenomes</taxon>
    </lineage>
</organism>
<sequence>MTQKTIELIDRATERKVSLPVHPGTIGPSVVDIAALNKEFGLFTYDPRIRRYRLDGQPYHLYRR</sequence>
<protein>
    <submittedName>
        <fullName evidence="1">Uncharacterized protein</fullName>
    </submittedName>
</protein>